<keyword evidence="11" id="KW-1185">Reference proteome</keyword>
<comment type="subcellular location">
    <subcellularLocation>
        <location evidence="1">Cell membrane</location>
        <topology evidence="1">Multi-pass membrane protein</topology>
    </subcellularLocation>
</comment>
<feature type="transmembrane region" description="Helical" evidence="8">
    <location>
        <begin position="434"/>
        <end position="453"/>
    </location>
</feature>
<feature type="transmembrane region" description="Helical" evidence="8">
    <location>
        <begin position="225"/>
        <end position="245"/>
    </location>
</feature>
<dbReference type="Pfam" id="PF07690">
    <property type="entry name" value="MFS_1"/>
    <property type="match status" value="1"/>
</dbReference>
<feature type="transmembrane region" description="Helical" evidence="8">
    <location>
        <begin position="189"/>
        <end position="213"/>
    </location>
</feature>
<accession>A0ABY2BA93</accession>
<comment type="caution">
    <text evidence="10">The sequence shown here is derived from an EMBL/GenBank/DDBJ whole genome shotgun (WGS) entry which is preliminary data.</text>
</comment>
<dbReference type="PANTHER" id="PTHR42718:SF46">
    <property type="entry name" value="BLR6921 PROTEIN"/>
    <property type="match status" value="1"/>
</dbReference>
<dbReference type="InterPro" id="IPR036259">
    <property type="entry name" value="MFS_trans_sf"/>
</dbReference>
<feature type="transmembrane region" description="Helical" evidence="8">
    <location>
        <begin position="297"/>
        <end position="318"/>
    </location>
</feature>
<dbReference type="InterPro" id="IPR004638">
    <property type="entry name" value="EmrB-like"/>
</dbReference>
<keyword evidence="6 8" id="KW-0472">Membrane</keyword>
<feature type="transmembrane region" description="Helical" evidence="8">
    <location>
        <begin position="163"/>
        <end position="183"/>
    </location>
</feature>
<organism evidence="10 11">
    <name type="scientific">Kribbella orskensis</name>
    <dbReference type="NCBI Taxonomy" id="2512216"/>
    <lineage>
        <taxon>Bacteria</taxon>
        <taxon>Bacillati</taxon>
        <taxon>Actinomycetota</taxon>
        <taxon>Actinomycetes</taxon>
        <taxon>Propionibacteriales</taxon>
        <taxon>Kribbellaceae</taxon>
        <taxon>Kribbella</taxon>
    </lineage>
</organism>
<gene>
    <name evidence="10" type="ORF">EV644_12491</name>
</gene>
<evidence type="ECO:0000256" key="4">
    <source>
        <dbReference type="ARBA" id="ARBA00022692"/>
    </source>
</evidence>
<feature type="transmembrane region" description="Helical" evidence="8">
    <location>
        <begin position="257"/>
        <end position="276"/>
    </location>
</feature>
<feature type="transmembrane region" description="Helical" evidence="8">
    <location>
        <begin position="35"/>
        <end position="62"/>
    </location>
</feature>
<dbReference type="InterPro" id="IPR020846">
    <property type="entry name" value="MFS_dom"/>
</dbReference>
<sequence>MASDAERAAQGKREGDENQLESFGETVVIPPNRRWWALAVIAIAQLMVVLDGTVVTIALPSAQRDLGISDADRQWVVTAYTVTFGGLLLLGGRIADYTGRKRSFLVGLLGFAAASALGGAAQNGATLFGARALQGAFAALLAPAALSLITVTFTEVKERSRAFAVYGAISGGGAAIGLILGGTLTEYASWRWCLLINVPIAIVAFIAGTILVTESKSGRGSSYDIPGAVLGTAGLVALVYGFTQAAKTGVGWLSVEVISYLVGAVILLVAFVLVELRSASPLLPMRVVLDRNRGGSYLASLLVFAGLFAMFLFLSYYFQYNLGYSALKSGIAFLPFSVGVIVTSGLVSALLPRTGPKPLMLIGLAMGAIGLATFTFISDTSSWVTSVLPGELLMSAGLALVLVPLSSLALTGVNDDDAGVASAVLNSTQQIGGSLGTALLNTFYASAVASYVLAHHLSPSAFNPPAAIHGYHVAFWIGVGLIAAAFVAVLVLVNAGKDDITTQPGVPAGA</sequence>
<dbReference type="PRINTS" id="PR01036">
    <property type="entry name" value="TCRTETB"/>
</dbReference>
<evidence type="ECO:0000256" key="6">
    <source>
        <dbReference type="ARBA" id="ARBA00023136"/>
    </source>
</evidence>
<dbReference type="InterPro" id="IPR011701">
    <property type="entry name" value="MFS"/>
</dbReference>
<proteinExistence type="predicted"/>
<keyword evidence="3" id="KW-1003">Cell membrane</keyword>
<feature type="domain" description="Major facilitator superfamily (MFS) profile" evidence="9">
    <location>
        <begin position="37"/>
        <end position="497"/>
    </location>
</feature>
<feature type="transmembrane region" description="Helical" evidence="8">
    <location>
        <begin position="330"/>
        <end position="351"/>
    </location>
</feature>
<dbReference type="RefSeq" id="WP_132195064.1">
    <property type="nucleotide sequence ID" value="NZ_SLWM01000024.1"/>
</dbReference>
<evidence type="ECO:0000256" key="2">
    <source>
        <dbReference type="ARBA" id="ARBA00022448"/>
    </source>
</evidence>
<feature type="transmembrane region" description="Helical" evidence="8">
    <location>
        <begin position="104"/>
        <end position="121"/>
    </location>
</feature>
<evidence type="ECO:0000256" key="8">
    <source>
        <dbReference type="SAM" id="Phobius"/>
    </source>
</evidence>
<dbReference type="NCBIfam" id="TIGR00711">
    <property type="entry name" value="efflux_EmrB"/>
    <property type="match status" value="1"/>
</dbReference>
<reference evidence="10 11" key="1">
    <citation type="journal article" date="2015" name="Stand. Genomic Sci.">
        <title>Genomic Encyclopedia of Bacterial and Archaeal Type Strains, Phase III: the genomes of soil and plant-associated and newly described type strains.</title>
        <authorList>
            <person name="Whitman W.B."/>
            <person name="Woyke T."/>
            <person name="Klenk H.P."/>
            <person name="Zhou Y."/>
            <person name="Lilburn T.G."/>
            <person name="Beck B.J."/>
            <person name="De Vos P."/>
            <person name="Vandamme P."/>
            <person name="Eisen J.A."/>
            <person name="Garrity G."/>
            <person name="Hugenholtz P."/>
            <person name="Kyrpides N.C."/>
        </authorList>
    </citation>
    <scope>NUCLEOTIDE SEQUENCE [LARGE SCALE GENOMIC DNA]</scope>
    <source>
        <strain evidence="10 11">VKM Ac-2538</strain>
    </source>
</reference>
<dbReference type="Proteomes" id="UP000295818">
    <property type="component" value="Unassembled WGS sequence"/>
</dbReference>
<dbReference type="PROSITE" id="PS50850">
    <property type="entry name" value="MFS"/>
    <property type="match status" value="1"/>
</dbReference>
<evidence type="ECO:0000256" key="5">
    <source>
        <dbReference type="ARBA" id="ARBA00022989"/>
    </source>
</evidence>
<evidence type="ECO:0000313" key="11">
    <source>
        <dbReference type="Proteomes" id="UP000295818"/>
    </source>
</evidence>
<evidence type="ECO:0000313" key="10">
    <source>
        <dbReference type="EMBL" id="TCO12967.1"/>
    </source>
</evidence>
<dbReference type="CDD" id="cd17321">
    <property type="entry name" value="MFS_MMR_MDR_like"/>
    <property type="match status" value="1"/>
</dbReference>
<keyword evidence="4 8" id="KW-0812">Transmembrane</keyword>
<dbReference type="EMBL" id="SLWM01000024">
    <property type="protein sequence ID" value="TCO12967.1"/>
    <property type="molecule type" value="Genomic_DNA"/>
</dbReference>
<evidence type="ECO:0000256" key="7">
    <source>
        <dbReference type="SAM" id="MobiDB-lite"/>
    </source>
</evidence>
<keyword evidence="2" id="KW-0813">Transport</keyword>
<feature type="transmembrane region" description="Helical" evidence="8">
    <location>
        <begin position="358"/>
        <end position="377"/>
    </location>
</feature>
<dbReference type="PANTHER" id="PTHR42718">
    <property type="entry name" value="MAJOR FACILITATOR SUPERFAMILY MULTIDRUG TRANSPORTER MFSC"/>
    <property type="match status" value="1"/>
</dbReference>
<dbReference type="Gene3D" id="1.20.1720.10">
    <property type="entry name" value="Multidrug resistance protein D"/>
    <property type="match status" value="1"/>
</dbReference>
<feature type="transmembrane region" description="Helical" evidence="8">
    <location>
        <begin position="392"/>
        <end position="413"/>
    </location>
</feature>
<dbReference type="Gene3D" id="1.20.1250.20">
    <property type="entry name" value="MFS general substrate transporter like domains"/>
    <property type="match status" value="1"/>
</dbReference>
<feature type="transmembrane region" description="Helical" evidence="8">
    <location>
        <begin position="133"/>
        <end position="151"/>
    </location>
</feature>
<evidence type="ECO:0000256" key="1">
    <source>
        <dbReference type="ARBA" id="ARBA00004651"/>
    </source>
</evidence>
<evidence type="ECO:0000256" key="3">
    <source>
        <dbReference type="ARBA" id="ARBA00022475"/>
    </source>
</evidence>
<feature type="transmembrane region" description="Helical" evidence="8">
    <location>
        <begin position="473"/>
        <end position="493"/>
    </location>
</feature>
<feature type="compositionally biased region" description="Basic and acidic residues" evidence="7">
    <location>
        <begin position="1"/>
        <end position="16"/>
    </location>
</feature>
<evidence type="ECO:0000259" key="9">
    <source>
        <dbReference type="PROSITE" id="PS50850"/>
    </source>
</evidence>
<keyword evidence="5 8" id="KW-1133">Transmembrane helix</keyword>
<feature type="transmembrane region" description="Helical" evidence="8">
    <location>
        <begin position="74"/>
        <end position="92"/>
    </location>
</feature>
<feature type="region of interest" description="Disordered" evidence="7">
    <location>
        <begin position="1"/>
        <end position="20"/>
    </location>
</feature>
<dbReference type="SUPFAM" id="SSF103473">
    <property type="entry name" value="MFS general substrate transporter"/>
    <property type="match status" value="1"/>
</dbReference>
<name>A0ABY2BA93_9ACTN</name>
<protein>
    <submittedName>
        <fullName evidence="10">EmrB/QacA subfamily drug resistance transporter</fullName>
    </submittedName>
</protein>